<dbReference type="AlphaFoldDB" id="A0A0F9UZD4"/>
<name>A0A0F9UZD4_9ZZZZ</name>
<gene>
    <name evidence="2" type="ORF">LCGC14_0203750</name>
</gene>
<dbReference type="GO" id="GO:0005829">
    <property type="term" value="C:cytosol"/>
    <property type="evidence" value="ECO:0007669"/>
    <property type="project" value="TreeGrafter"/>
</dbReference>
<evidence type="ECO:0000313" key="2">
    <source>
        <dbReference type="EMBL" id="KKN92847.1"/>
    </source>
</evidence>
<dbReference type="Pfam" id="PF00216">
    <property type="entry name" value="Bac_DNA_binding"/>
    <property type="match status" value="1"/>
</dbReference>
<sequence>METITKKELVDRIADQTGSKRVVVKDILQRFLNEIISELGRGNRLEFRDFGVFESKQRAARIAQNPKTLQRVHVPAKRTVKFKVGRLMKLKLAEGMEGASGQAQAGGDVAPVKPTPPPPAE</sequence>
<protein>
    <recommendedName>
        <fullName evidence="3">Integration host factor subunit beta</fullName>
    </recommendedName>
</protein>
<evidence type="ECO:0000256" key="1">
    <source>
        <dbReference type="SAM" id="MobiDB-lite"/>
    </source>
</evidence>
<dbReference type="PANTHER" id="PTHR33175:SF2">
    <property type="entry name" value="INTEGRATION HOST FACTOR SUBUNIT ALPHA"/>
    <property type="match status" value="1"/>
</dbReference>
<dbReference type="PRINTS" id="PR01727">
    <property type="entry name" value="DNABINDINGHU"/>
</dbReference>
<dbReference type="PANTHER" id="PTHR33175">
    <property type="entry name" value="DNA-BINDING PROTEIN HU"/>
    <property type="match status" value="1"/>
</dbReference>
<accession>A0A0F9UZD4</accession>
<evidence type="ECO:0008006" key="3">
    <source>
        <dbReference type="Google" id="ProtNLM"/>
    </source>
</evidence>
<dbReference type="Gene3D" id="4.10.520.10">
    <property type="entry name" value="IHF-like DNA-binding proteins"/>
    <property type="match status" value="1"/>
</dbReference>
<comment type="caution">
    <text evidence="2">The sequence shown here is derived from an EMBL/GenBank/DDBJ whole genome shotgun (WGS) entry which is preliminary data.</text>
</comment>
<proteinExistence type="predicted"/>
<reference evidence="2" key="1">
    <citation type="journal article" date="2015" name="Nature">
        <title>Complex archaea that bridge the gap between prokaryotes and eukaryotes.</title>
        <authorList>
            <person name="Spang A."/>
            <person name="Saw J.H."/>
            <person name="Jorgensen S.L."/>
            <person name="Zaremba-Niedzwiedzka K."/>
            <person name="Martijn J."/>
            <person name="Lind A.E."/>
            <person name="van Eijk R."/>
            <person name="Schleper C."/>
            <person name="Guy L."/>
            <person name="Ettema T.J."/>
        </authorList>
    </citation>
    <scope>NUCLEOTIDE SEQUENCE</scope>
</reference>
<dbReference type="InterPro" id="IPR000119">
    <property type="entry name" value="Hist_DNA-bd"/>
</dbReference>
<dbReference type="SUPFAM" id="SSF47729">
    <property type="entry name" value="IHF-like DNA-binding proteins"/>
    <property type="match status" value="1"/>
</dbReference>
<dbReference type="SMART" id="SM00411">
    <property type="entry name" value="BHL"/>
    <property type="match status" value="1"/>
</dbReference>
<dbReference type="GO" id="GO:0030527">
    <property type="term" value="F:structural constituent of chromatin"/>
    <property type="evidence" value="ECO:0007669"/>
    <property type="project" value="InterPro"/>
</dbReference>
<dbReference type="CDD" id="cd13832">
    <property type="entry name" value="IHF"/>
    <property type="match status" value="1"/>
</dbReference>
<organism evidence="2">
    <name type="scientific">marine sediment metagenome</name>
    <dbReference type="NCBI Taxonomy" id="412755"/>
    <lineage>
        <taxon>unclassified sequences</taxon>
        <taxon>metagenomes</taxon>
        <taxon>ecological metagenomes</taxon>
    </lineage>
</organism>
<dbReference type="InterPro" id="IPR010992">
    <property type="entry name" value="IHF-like_DNA-bd_dom_sf"/>
</dbReference>
<dbReference type="GO" id="GO:0003677">
    <property type="term" value="F:DNA binding"/>
    <property type="evidence" value="ECO:0007669"/>
    <property type="project" value="InterPro"/>
</dbReference>
<dbReference type="EMBL" id="LAZR01000091">
    <property type="protein sequence ID" value="KKN92847.1"/>
    <property type="molecule type" value="Genomic_DNA"/>
</dbReference>
<feature type="region of interest" description="Disordered" evidence="1">
    <location>
        <begin position="96"/>
        <end position="121"/>
    </location>
</feature>